<name>A0A8K0VXR7_9PLEO</name>
<organism evidence="2 3">
    <name type="scientific">Paraphoma chrysanthemicola</name>
    <dbReference type="NCBI Taxonomy" id="798071"/>
    <lineage>
        <taxon>Eukaryota</taxon>
        <taxon>Fungi</taxon>
        <taxon>Dikarya</taxon>
        <taxon>Ascomycota</taxon>
        <taxon>Pezizomycotina</taxon>
        <taxon>Dothideomycetes</taxon>
        <taxon>Pleosporomycetidae</taxon>
        <taxon>Pleosporales</taxon>
        <taxon>Pleosporineae</taxon>
        <taxon>Phaeosphaeriaceae</taxon>
        <taxon>Paraphoma</taxon>
    </lineage>
</organism>
<sequence>MEHLPQELIDRIVWFAERYPGQDQWYSAIGQFHRVGEPPSQFPRLAILNRLWKEAVETITFRSLAIKSDELNVLQSMVTGNRRKYLASIRFIAILPTYSDEACARRESPNEQHINNEAFSKAIFDLFAVLKEWENDGVQNALYLDLASATSPADLRMYGSGPEQESLRYDIAIVKRKDILWDRWEQSQLHLLHPERLSKLSNIAHLRVEGNGRRRLMAATAPDLAASLPNLKSVQWDFYDCDAGSAYDATNNDSSDSDSDSDYELGESNSSASAKMPGNARKLFADRLNSIQLSTLSSANIVFYHAMPFDQKRTCPSIVPTGFSFDPFSAALRRFSQNLTTVTLNAHLDSTLFWPSSDEQDAMAPYWPNLKSLDIDLIMIAPSGQWYFTGQRPSDHENDDPGPVIIGADNLEHNYSDFRVHPDPDTFDPFLAALAKAIAQMPVLEYFMLTSDLSGETGRLHIEYAAPGKASSVGDESPEDAQYRRVYYACEVGKVWVPEQETAEGLRNAGKEKFGGEVIERYVGSIYR</sequence>
<dbReference type="Proteomes" id="UP000813461">
    <property type="component" value="Unassembled WGS sequence"/>
</dbReference>
<dbReference type="EMBL" id="JAGMVJ010000012">
    <property type="protein sequence ID" value="KAH7084456.1"/>
    <property type="molecule type" value="Genomic_DNA"/>
</dbReference>
<gene>
    <name evidence="2" type="ORF">FB567DRAFT_529042</name>
</gene>
<protein>
    <submittedName>
        <fullName evidence="2">Uncharacterized protein</fullName>
    </submittedName>
</protein>
<dbReference type="OrthoDB" id="5985073at2759"/>
<keyword evidence="3" id="KW-1185">Reference proteome</keyword>
<evidence type="ECO:0000313" key="2">
    <source>
        <dbReference type="EMBL" id="KAH7084456.1"/>
    </source>
</evidence>
<evidence type="ECO:0000256" key="1">
    <source>
        <dbReference type="SAM" id="MobiDB-lite"/>
    </source>
</evidence>
<reference evidence="2" key="1">
    <citation type="journal article" date="2021" name="Nat. Commun.">
        <title>Genetic determinants of endophytism in the Arabidopsis root mycobiome.</title>
        <authorList>
            <person name="Mesny F."/>
            <person name="Miyauchi S."/>
            <person name="Thiergart T."/>
            <person name="Pickel B."/>
            <person name="Atanasova L."/>
            <person name="Karlsson M."/>
            <person name="Huettel B."/>
            <person name="Barry K.W."/>
            <person name="Haridas S."/>
            <person name="Chen C."/>
            <person name="Bauer D."/>
            <person name="Andreopoulos W."/>
            <person name="Pangilinan J."/>
            <person name="LaButti K."/>
            <person name="Riley R."/>
            <person name="Lipzen A."/>
            <person name="Clum A."/>
            <person name="Drula E."/>
            <person name="Henrissat B."/>
            <person name="Kohler A."/>
            <person name="Grigoriev I.V."/>
            <person name="Martin F.M."/>
            <person name="Hacquard S."/>
        </authorList>
    </citation>
    <scope>NUCLEOTIDE SEQUENCE</scope>
    <source>
        <strain evidence="2">MPI-SDFR-AT-0120</strain>
    </source>
</reference>
<dbReference type="AlphaFoldDB" id="A0A8K0VXR7"/>
<feature type="compositionally biased region" description="Acidic residues" evidence="1">
    <location>
        <begin position="255"/>
        <end position="265"/>
    </location>
</feature>
<evidence type="ECO:0000313" key="3">
    <source>
        <dbReference type="Proteomes" id="UP000813461"/>
    </source>
</evidence>
<accession>A0A8K0VXR7</accession>
<comment type="caution">
    <text evidence="2">The sequence shown here is derived from an EMBL/GenBank/DDBJ whole genome shotgun (WGS) entry which is preliminary data.</text>
</comment>
<feature type="region of interest" description="Disordered" evidence="1">
    <location>
        <begin position="249"/>
        <end position="276"/>
    </location>
</feature>
<proteinExistence type="predicted"/>